<dbReference type="VEuPathDB" id="FungiDB:H257_15904"/>
<gene>
    <name evidence="1" type="ORF">H257_15904</name>
</gene>
<evidence type="ECO:0000313" key="1">
    <source>
        <dbReference type="EMBL" id="ETV67915.1"/>
    </source>
</evidence>
<organism evidence="1">
    <name type="scientific">Aphanomyces astaci</name>
    <name type="common">Crayfish plague agent</name>
    <dbReference type="NCBI Taxonomy" id="112090"/>
    <lineage>
        <taxon>Eukaryota</taxon>
        <taxon>Sar</taxon>
        <taxon>Stramenopiles</taxon>
        <taxon>Oomycota</taxon>
        <taxon>Saprolegniomycetes</taxon>
        <taxon>Saprolegniales</taxon>
        <taxon>Verrucalvaceae</taxon>
        <taxon>Aphanomyces</taxon>
    </lineage>
</organism>
<dbReference type="EMBL" id="KI913190">
    <property type="protein sequence ID" value="ETV67915.1"/>
    <property type="molecule type" value="Genomic_DNA"/>
</dbReference>
<dbReference type="GeneID" id="20817900"/>
<accession>W4FKA5</accession>
<reference evidence="1" key="1">
    <citation type="submission" date="2013-12" db="EMBL/GenBank/DDBJ databases">
        <title>The Genome Sequence of Aphanomyces astaci APO3.</title>
        <authorList>
            <consortium name="The Broad Institute Genomics Platform"/>
            <person name="Russ C."/>
            <person name="Tyler B."/>
            <person name="van West P."/>
            <person name="Dieguez-Uribeondo J."/>
            <person name="Young S.K."/>
            <person name="Zeng Q."/>
            <person name="Gargeya S."/>
            <person name="Fitzgerald M."/>
            <person name="Abouelleil A."/>
            <person name="Alvarado L."/>
            <person name="Chapman S.B."/>
            <person name="Gainer-Dewar J."/>
            <person name="Goldberg J."/>
            <person name="Griggs A."/>
            <person name="Gujja S."/>
            <person name="Hansen M."/>
            <person name="Howarth C."/>
            <person name="Imamovic A."/>
            <person name="Ireland A."/>
            <person name="Larimer J."/>
            <person name="McCowan C."/>
            <person name="Murphy C."/>
            <person name="Pearson M."/>
            <person name="Poon T.W."/>
            <person name="Priest M."/>
            <person name="Roberts A."/>
            <person name="Saif S."/>
            <person name="Shea T."/>
            <person name="Sykes S."/>
            <person name="Wortman J."/>
            <person name="Nusbaum C."/>
            <person name="Birren B."/>
        </authorList>
    </citation>
    <scope>NUCLEOTIDE SEQUENCE [LARGE SCALE GENOMIC DNA]</scope>
    <source>
        <strain evidence="1">APO3</strain>
    </source>
</reference>
<proteinExistence type="predicted"/>
<sequence length="141" mass="15605">MARSCCQSMCLCARCFSRTRHTSEIVPSWNWYLNGSTPMLPSGRSSAIKYLYTERSQTLDHELETMMNEFSAGYKRKIAQLRSTGQHRLTEGKSPIFVSDILALGLSVSELGSHSFRKGVATELANCPGGPQAVSIWLRAG</sequence>
<dbReference type="AlphaFoldDB" id="W4FKA5"/>
<name>W4FKA5_APHAT</name>
<protein>
    <submittedName>
        <fullName evidence="1">Uncharacterized protein</fullName>
    </submittedName>
</protein>
<dbReference type="RefSeq" id="XP_009842478.1">
    <property type="nucleotide sequence ID" value="XM_009844176.1"/>
</dbReference>